<feature type="compositionally biased region" description="Basic residues" evidence="1">
    <location>
        <begin position="119"/>
        <end position="133"/>
    </location>
</feature>
<evidence type="ECO:0008006" key="5">
    <source>
        <dbReference type="Google" id="ProtNLM"/>
    </source>
</evidence>
<dbReference type="EMBL" id="KC977570">
    <property type="protein sequence ID" value="ATE82492.1"/>
    <property type="molecule type" value="Genomic_DNA"/>
</dbReference>
<keyword evidence="2" id="KW-0812">Transmembrane</keyword>
<dbReference type="Proteomes" id="UP000201566">
    <property type="component" value="Segment"/>
</dbReference>
<feature type="transmembrane region" description="Helical" evidence="2">
    <location>
        <begin position="68"/>
        <end position="89"/>
    </location>
</feature>
<dbReference type="KEGG" id="vg:34567766"/>
<sequence length="133" mass="14516">MVPANVGEREMEAATAESTTAPTVSSRRRLGPSSFAVFSDCRPLFFRWMGEFFASCDARGRIPRTCPAPVVLFFFFSTCTILFLSPSALAGDFFLSKDGHAQEGAPTDTAGTKGEAWRRAKKKQKAATRAPRT</sequence>
<proteinExistence type="predicted"/>
<organism evidence="3 4">
    <name type="scientific">Pandoravirus dulcis</name>
    <dbReference type="NCBI Taxonomy" id="1349409"/>
    <lineage>
        <taxon>Viruses</taxon>
        <taxon>Pandoravirus</taxon>
    </lineage>
</organism>
<name>A0A291ATZ3_9VIRU</name>
<dbReference type="RefSeq" id="YP_009430201.1">
    <property type="nucleotide sequence ID" value="NC_021858.1"/>
</dbReference>
<protein>
    <recommendedName>
        <fullName evidence="5">Transmembrane protein</fullName>
    </recommendedName>
</protein>
<evidence type="ECO:0000256" key="2">
    <source>
        <dbReference type="SAM" id="Phobius"/>
    </source>
</evidence>
<evidence type="ECO:0000256" key="1">
    <source>
        <dbReference type="SAM" id="MobiDB-lite"/>
    </source>
</evidence>
<feature type="region of interest" description="Disordered" evidence="1">
    <location>
        <begin position="101"/>
        <end position="133"/>
    </location>
</feature>
<dbReference type="GeneID" id="34567766"/>
<gene>
    <name evidence="3" type="ORF">pdul_cds_344</name>
</gene>
<evidence type="ECO:0000313" key="3">
    <source>
        <dbReference type="EMBL" id="ATE82492.1"/>
    </source>
</evidence>
<evidence type="ECO:0000313" key="4">
    <source>
        <dbReference type="Proteomes" id="UP000201566"/>
    </source>
</evidence>
<feature type="region of interest" description="Disordered" evidence="1">
    <location>
        <begin position="1"/>
        <end position="27"/>
    </location>
</feature>
<keyword evidence="2" id="KW-0472">Membrane</keyword>
<feature type="compositionally biased region" description="Low complexity" evidence="1">
    <location>
        <begin position="13"/>
        <end position="23"/>
    </location>
</feature>
<keyword evidence="2" id="KW-1133">Transmembrane helix</keyword>
<accession>A0A291ATZ3</accession>
<reference evidence="3 4" key="1">
    <citation type="journal article" date="2013" name="Science">
        <title>Pandoraviruses: amoeba viruses with genomes up to 2.5 Mb reaching that of parasitic eukaryotes.</title>
        <authorList>
            <person name="Philippe N."/>
            <person name="Legendre M."/>
            <person name="Doutre G."/>
            <person name="Coute Y."/>
            <person name="Poirot O."/>
            <person name="Lescot M."/>
            <person name="Arslan D."/>
            <person name="Seltzer V."/>
            <person name="Bertaux L."/>
            <person name="Bruley C."/>
            <person name="Garin J."/>
            <person name="Claverie J.M."/>
            <person name="Abergel C."/>
        </authorList>
    </citation>
    <scope>NUCLEOTIDE SEQUENCE [LARGE SCALE GENOMIC DNA]</scope>
    <source>
        <strain evidence="3">Melbourne</strain>
    </source>
</reference>